<dbReference type="RefSeq" id="WP_090492905.1">
    <property type="nucleotide sequence ID" value="NZ_BJVY01000039.1"/>
</dbReference>
<evidence type="ECO:0000256" key="1">
    <source>
        <dbReference type="SAM" id="Phobius"/>
    </source>
</evidence>
<keyword evidence="1" id="KW-0812">Transmembrane</keyword>
<keyword evidence="1" id="KW-1133">Transmembrane helix</keyword>
<accession>A0A511HJU8</accession>
<evidence type="ECO:0000313" key="3">
    <source>
        <dbReference type="EMBL" id="SDE81519.1"/>
    </source>
</evidence>
<name>A0A511HJU8_9BACT</name>
<dbReference type="EMBL" id="FNAJ01000012">
    <property type="protein sequence ID" value="SDE81519.1"/>
    <property type="molecule type" value="Genomic_DNA"/>
</dbReference>
<keyword evidence="4" id="KW-1185">Reference proteome</keyword>
<feature type="transmembrane region" description="Helical" evidence="1">
    <location>
        <begin position="12"/>
        <end position="31"/>
    </location>
</feature>
<evidence type="ECO:0000313" key="5">
    <source>
        <dbReference type="Proteomes" id="UP000321224"/>
    </source>
</evidence>
<comment type="caution">
    <text evidence="2">The sequence shown here is derived from an EMBL/GenBank/DDBJ whole genome shotgun (WGS) entry which is preliminary data.</text>
</comment>
<proteinExistence type="predicted"/>
<dbReference type="AlphaFoldDB" id="A0A511HJU8"/>
<reference evidence="3 4" key="1">
    <citation type="submission" date="2016-10" db="EMBL/GenBank/DDBJ databases">
        <authorList>
            <person name="Varghese N."/>
            <person name="Submissions S."/>
        </authorList>
    </citation>
    <scope>NUCLEOTIDE SEQUENCE [LARGE SCALE GENOMIC DNA]</scope>
    <source>
        <strain evidence="3 4">DSM 2260</strain>
    </source>
</reference>
<reference evidence="2 5" key="2">
    <citation type="submission" date="2019-07" db="EMBL/GenBank/DDBJ databases">
        <title>Whole genome shotgun sequence of Myxococcus virescens NBRC 100334.</title>
        <authorList>
            <person name="Hosoyama A."/>
            <person name="Uohara A."/>
            <person name="Ohji S."/>
            <person name="Ichikawa N."/>
        </authorList>
    </citation>
    <scope>NUCLEOTIDE SEQUENCE [LARGE SCALE GENOMIC DNA]</scope>
    <source>
        <strain evidence="2 5">NBRC 100334</strain>
    </source>
</reference>
<keyword evidence="1" id="KW-0472">Membrane</keyword>
<dbReference type="Proteomes" id="UP000198717">
    <property type="component" value="Unassembled WGS sequence"/>
</dbReference>
<protein>
    <submittedName>
        <fullName evidence="2">Uncharacterized protein</fullName>
    </submittedName>
</protein>
<gene>
    <name evidence="2" type="ORF">MVI01_56310</name>
    <name evidence="3" type="ORF">SAMN04488504_112136</name>
</gene>
<dbReference type="Proteomes" id="UP000321224">
    <property type="component" value="Unassembled WGS sequence"/>
</dbReference>
<evidence type="ECO:0000313" key="4">
    <source>
        <dbReference type="Proteomes" id="UP000198717"/>
    </source>
</evidence>
<organism evidence="2 5">
    <name type="scientific">Myxococcus virescens</name>
    <dbReference type="NCBI Taxonomy" id="83456"/>
    <lineage>
        <taxon>Bacteria</taxon>
        <taxon>Pseudomonadati</taxon>
        <taxon>Myxococcota</taxon>
        <taxon>Myxococcia</taxon>
        <taxon>Myxococcales</taxon>
        <taxon>Cystobacterineae</taxon>
        <taxon>Myxococcaceae</taxon>
        <taxon>Myxococcus</taxon>
    </lineage>
</organism>
<feature type="transmembrane region" description="Helical" evidence="1">
    <location>
        <begin position="43"/>
        <end position="61"/>
    </location>
</feature>
<evidence type="ECO:0000313" key="2">
    <source>
        <dbReference type="EMBL" id="GEL73847.1"/>
    </source>
</evidence>
<dbReference type="EMBL" id="BJVY01000039">
    <property type="protein sequence ID" value="GEL73847.1"/>
    <property type="molecule type" value="Genomic_DNA"/>
</dbReference>
<sequence>MQTVAAMANGLAWFLLALGLLADGFTAFLLVTTARRKRMASGVPVVALIFYAQFCAIRSALSLSCFAPVLAALCLVHLGVQWGLPVLLARQRS</sequence>
<feature type="transmembrane region" description="Helical" evidence="1">
    <location>
        <begin position="67"/>
        <end position="89"/>
    </location>
</feature>